<evidence type="ECO:0000313" key="2">
    <source>
        <dbReference type="EMBL" id="QCO17084.1"/>
    </source>
</evidence>
<dbReference type="InterPro" id="IPR025979">
    <property type="entry name" value="ChrR-like_cupin_dom"/>
</dbReference>
<keyword evidence="2" id="KW-0614">Plasmid</keyword>
<proteinExistence type="predicted"/>
<dbReference type="InterPro" id="IPR041916">
    <property type="entry name" value="Anti_sigma_zinc_sf"/>
</dbReference>
<evidence type="ECO:0000259" key="1">
    <source>
        <dbReference type="Pfam" id="PF12973"/>
    </source>
</evidence>
<geneLocation type="plasmid" evidence="2">
    <name>p1</name>
</geneLocation>
<dbReference type="InterPro" id="IPR012807">
    <property type="entry name" value="Anti-sigma_ChrR"/>
</dbReference>
<protein>
    <submittedName>
        <fullName evidence="2">Cupin domain-containing protein</fullName>
    </submittedName>
</protein>
<organism evidence="2 3">
    <name type="scientific">Azospirillum brasilense</name>
    <dbReference type="NCBI Taxonomy" id="192"/>
    <lineage>
        <taxon>Bacteria</taxon>
        <taxon>Pseudomonadati</taxon>
        <taxon>Pseudomonadota</taxon>
        <taxon>Alphaproteobacteria</taxon>
        <taxon>Rhodospirillales</taxon>
        <taxon>Azospirillaceae</taxon>
        <taxon>Azospirillum</taxon>
    </lineage>
</organism>
<dbReference type="AlphaFoldDB" id="A0A4D8R6A5"/>
<dbReference type="NCBIfam" id="TIGR02451">
    <property type="entry name" value="anti_sig_ChrR"/>
    <property type="match status" value="1"/>
</dbReference>
<dbReference type="Pfam" id="PF12973">
    <property type="entry name" value="Cupin_7"/>
    <property type="match status" value="1"/>
</dbReference>
<dbReference type="Gene3D" id="2.60.120.10">
    <property type="entry name" value="Jelly Rolls"/>
    <property type="match status" value="1"/>
</dbReference>
<dbReference type="Gene3D" id="1.10.10.1320">
    <property type="entry name" value="Anti-sigma factor, zinc-finger domain"/>
    <property type="match status" value="1"/>
</dbReference>
<dbReference type="SUPFAM" id="SSF51182">
    <property type="entry name" value="RmlC-like cupins"/>
    <property type="match status" value="1"/>
</dbReference>
<name>A0A4D8R6A5_AZOBR</name>
<gene>
    <name evidence="2" type="ORF">D3869_17550</name>
</gene>
<dbReference type="InterPro" id="IPR011051">
    <property type="entry name" value="RmlC_Cupin_sf"/>
</dbReference>
<dbReference type="Proteomes" id="UP000298693">
    <property type="component" value="Plasmid p1"/>
</dbReference>
<dbReference type="CDD" id="cd20301">
    <property type="entry name" value="cupin_ChrR"/>
    <property type="match status" value="1"/>
</dbReference>
<dbReference type="RefSeq" id="WP_137141226.1">
    <property type="nucleotide sequence ID" value="NZ_CP032346.1"/>
</dbReference>
<accession>A0A4D8R6A5</accession>
<dbReference type="InterPro" id="IPR014710">
    <property type="entry name" value="RmlC-like_jellyroll"/>
</dbReference>
<feature type="domain" description="ChrR-like cupin" evidence="1">
    <location>
        <begin position="102"/>
        <end position="195"/>
    </location>
</feature>
<evidence type="ECO:0000313" key="3">
    <source>
        <dbReference type="Proteomes" id="UP000298693"/>
    </source>
</evidence>
<reference evidence="2 3" key="1">
    <citation type="submission" date="2018-09" db="EMBL/GenBank/DDBJ databases">
        <title>Whole genome based analysis of evolution and adaptive divergence in Indian and Brazilian strains of Azospirillum brasilense.</title>
        <authorList>
            <person name="Singh C."/>
            <person name="Tripathi A.K."/>
        </authorList>
    </citation>
    <scope>NUCLEOTIDE SEQUENCE [LARGE SCALE GENOMIC DNA]</scope>
    <source>
        <strain evidence="2 3">MTCC4039</strain>
        <plasmid evidence="2 3">p1</plasmid>
    </source>
</reference>
<dbReference type="EMBL" id="CP032346">
    <property type="protein sequence ID" value="QCO17084.1"/>
    <property type="molecule type" value="Genomic_DNA"/>
</dbReference>
<sequence length="218" mass="22792">MTVPAHHPAPELLLDYAAGSLRAVQSLLVAAHLAYCPDCRAQVAELEACGGVLLADLPPEPVSDTLFGSLMTRLGDAGAAPPPPVAVSTGKSLFPGPLRRAIGAEPEALEWVRVVPGVHLSAWGVGAGTASACLLRMAPGARVPAHRHTDSEMLLVMKGGFSDEFGAYRVGDVASYDTGTPHHAVADADGECLCLLVQDRPLVFTGPLGWLLNRGFRF</sequence>